<name>M3FPC1_9LEPT</name>
<accession>M3FPC1</accession>
<reference evidence="1 2" key="1">
    <citation type="submission" date="2013-01" db="EMBL/GenBank/DDBJ databases">
        <authorList>
            <person name="Harkins D.M."/>
            <person name="Durkin A.S."/>
            <person name="Brinkac L.M."/>
            <person name="Haft D.H."/>
            <person name="Selengut J.D."/>
            <person name="Sanka R."/>
            <person name="DePew J."/>
            <person name="Purushe J."/>
            <person name="Tulsiani S.M."/>
            <person name="Graham G.C."/>
            <person name="Burns M.-A."/>
            <person name="Dohnt M.F."/>
            <person name="Smythe L.D."/>
            <person name="McKay D.B."/>
            <person name="Craig S.B."/>
            <person name="Vinetz J.M."/>
            <person name="Sutton G.G."/>
            <person name="Nierman W.C."/>
            <person name="Fouts D.E."/>
        </authorList>
    </citation>
    <scope>NUCLEOTIDE SEQUENCE [LARGE SCALE GENOMIC DNA]</scope>
    <source>
        <strain evidence="1 2">LT2116</strain>
    </source>
</reference>
<evidence type="ECO:0000313" key="2">
    <source>
        <dbReference type="Proteomes" id="UP000011770"/>
    </source>
</evidence>
<dbReference type="AlphaFoldDB" id="M3FPC1"/>
<comment type="caution">
    <text evidence="1">The sequence shown here is derived from an EMBL/GenBank/DDBJ whole genome shotgun (WGS) entry which is preliminary data.</text>
</comment>
<organism evidence="1 2">
    <name type="scientific">Leptospira weilii serovar Topaz str. LT2116</name>
    <dbReference type="NCBI Taxonomy" id="1088540"/>
    <lineage>
        <taxon>Bacteria</taxon>
        <taxon>Pseudomonadati</taxon>
        <taxon>Spirochaetota</taxon>
        <taxon>Spirochaetia</taxon>
        <taxon>Leptospirales</taxon>
        <taxon>Leptospiraceae</taxon>
        <taxon>Leptospira</taxon>
    </lineage>
</organism>
<evidence type="ECO:0000313" key="1">
    <source>
        <dbReference type="EMBL" id="EMF82187.1"/>
    </source>
</evidence>
<gene>
    <name evidence="1" type="ORF">LEP1GSC188_3426</name>
</gene>
<sequence>MHRPHETLLEKTLYEILKIKLQSQTKEKLLSVWADIIEKALKIIFISILKCGILYPQ</sequence>
<dbReference type="Proteomes" id="UP000011770">
    <property type="component" value="Unassembled WGS sequence"/>
</dbReference>
<protein>
    <submittedName>
        <fullName evidence="1">Uncharacterized protein</fullName>
    </submittedName>
</protein>
<dbReference type="EMBL" id="AHOR02000026">
    <property type="protein sequence ID" value="EMF82187.1"/>
    <property type="molecule type" value="Genomic_DNA"/>
</dbReference>
<proteinExistence type="predicted"/>